<accession>A0A8S5MVX6</accession>
<sequence>MKSLKEWIDKYEKERNDPFVIPKGFDFYWLPERGFSEYFFDEKGILVVYQLCGDIHFWFDLAKLICLAKGGHAVSTVCILPILPYLRLLKFKIVKKEERDGHFRFWCKDEAGRKVIATYKGTDEEGNDSYYVTVYIKELYKEENDG</sequence>
<evidence type="ECO:0000313" key="1">
    <source>
        <dbReference type="EMBL" id="DAD86250.1"/>
    </source>
</evidence>
<protein>
    <submittedName>
        <fullName evidence="1">Uncharacterized protein</fullName>
    </submittedName>
</protein>
<dbReference type="EMBL" id="BK014996">
    <property type="protein sequence ID" value="DAD86250.1"/>
    <property type="molecule type" value="Genomic_DNA"/>
</dbReference>
<reference evidence="1" key="1">
    <citation type="journal article" date="2021" name="Proc. Natl. Acad. Sci. U.S.A.">
        <title>A Catalog of Tens of Thousands of Viruses from Human Metagenomes Reveals Hidden Associations with Chronic Diseases.</title>
        <authorList>
            <person name="Tisza M.J."/>
            <person name="Buck C.B."/>
        </authorList>
    </citation>
    <scope>NUCLEOTIDE SEQUENCE</scope>
    <source>
        <strain evidence="1">CtUL28</strain>
    </source>
</reference>
<name>A0A8S5MVX6_9CAUD</name>
<organism evidence="1">
    <name type="scientific">Caudovirales sp. ctUL28</name>
    <dbReference type="NCBI Taxonomy" id="2826778"/>
    <lineage>
        <taxon>Viruses</taxon>
        <taxon>Duplodnaviria</taxon>
        <taxon>Heunggongvirae</taxon>
        <taxon>Uroviricota</taxon>
        <taxon>Caudoviricetes</taxon>
    </lineage>
</organism>
<proteinExistence type="predicted"/>